<comment type="similarity">
    <text evidence="2 18">In the C-terminal section; belongs to the transferase hexapeptide repeat family.</text>
</comment>
<reference evidence="20 21" key="1">
    <citation type="journal article" date="2013" name="Genome Biol. Evol.">
        <title>Genome evolution and phylogenomic analysis of candidatus kinetoplastibacterium, the betaproteobacterial endosymbionts of strigomonas and angomonas.</title>
        <authorList>
            <person name="Alves J.M."/>
            <person name="Serrano M.G."/>
            <person name="Maia da Silva F."/>
            <person name="Voegtly L.J."/>
            <person name="Matveyev A.V."/>
            <person name="Teixeira M.M."/>
            <person name="Camargo E.P."/>
            <person name="Buck G.A."/>
        </authorList>
    </citation>
    <scope>NUCLEOTIDE SEQUENCE [LARGE SCALE GENOMIC DNA]</scope>
    <source>
        <strain evidence="20 21">TCC290E</strain>
    </source>
</reference>
<feature type="binding site" evidence="18">
    <location>
        <position position="369"/>
    </location>
    <ligand>
        <name>UDP-N-acetyl-alpha-D-glucosamine</name>
        <dbReference type="ChEBI" id="CHEBI:57705"/>
    </ligand>
</feature>
<dbReference type="GO" id="GO:0005737">
    <property type="term" value="C:cytoplasm"/>
    <property type="evidence" value="ECO:0007669"/>
    <property type="project" value="UniProtKB-SubCell"/>
</dbReference>
<protein>
    <recommendedName>
        <fullName evidence="18">Bifunctional protein GlmU</fullName>
    </recommendedName>
    <domain>
        <recommendedName>
            <fullName evidence="18">UDP-N-acetylglucosamine pyrophosphorylase</fullName>
            <ecNumber evidence="18">2.7.7.23</ecNumber>
        </recommendedName>
        <alternativeName>
            <fullName evidence="18">N-acetylglucosamine-1-phosphate uridyltransferase</fullName>
        </alternativeName>
    </domain>
    <domain>
        <recommendedName>
            <fullName evidence="18">Glucosamine-1-phosphate N-acetyltransferase</fullName>
            <ecNumber evidence="18">2.3.1.157</ecNumber>
        </recommendedName>
    </domain>
</protein>
<dbReference type="CDD" id="cd02540">
    <property type="entry name" value="GT2_GlmU_N_bac"/>
    <property type="match status" value="1"/>
</dbReference>
<feature type="binding site" evidence="18">
    <location>
        <position position="426"/>
    </location>
    <ligand>
        <name>acetyl-CoA</name>
        <dbReference type="ChEBI" id="CHEBI:57288"/>
    </ligand>
</feature>
<feature type="binding site" evidence="18">
    <location>
        <begin position="106"/>
        <end position="108"/>
    </location>
    <ligand>
        <name>UDP-N-acetyl-alpha-D-glucosamine</name>
        <dbReference type="ChEBI" id="CHEBI:57705"/>
    </ligand>
</feature>
<dbReference type="EMBL" id="CP003805">
    <property type="protein sequence ID" value="AGF48067.1"/>
    <property type="molecule type" value="Genomic_DNA"/>
</dbReference>
<comment type="catalytic activity">
    <reaction evidence="16 18">
        <text>N-acetyl-alpha-D-glucosamine 1-phosphate + UTP + H(+) = UDP-N-acetyl-alpha-D-glucosamine + diphosphate</text>
        <dbReference type="Rhea" id="RHEA:13509"/>
        <dbReference type="ChEBI" id="CHEBI:15378"/>
        <dbReference type="ChEBI" id="CHEBI:33019"/>
        <dbReference type="ChEBI" id="CHEBI:46398"/>
        <dbReference type="ChEBI" id="CHEBI:57705"/>
        <dbReference type="ChEBI" id="CHEBI:57776"/>
        <dbReference type="EC" id="2.7.7.23"/>
    </reaction>
</comment>
<dbReference type="NCBIfam" id="TIGR01173">
    <property type="entry name" value="glmU"/>
    <property type="match status" value="1"/>
</dbReference>
<dbReference type="eggNOG" id="COG1207">
    <property type="taxonomic scope" value="Bacteria"/>
</dbReference>
<feature type="binding site" evidence="18">
    <location>
        <position position="172"/>
    </location>
    <ligand>
        <name>UDP-N-acetyl-alpha-D-glucosamine</name>
        <dbReference type="ChEBI" id="CHEBI:57705"/>
    </ligand>
</feature>
<accession>M1LR52</accession>
<sequence>MIFMLNIIILAAGSGKRMQSKIPKVLHTFAGRPMLEYVIESAKNLNPDSITVVLGHEADLVKSCIKNNDLNFVLQESQLGTAHAVMCAIPMISSFDNDDSNTLILYGDVPLVNVRTLRSLLDSCHAGISILTSISDNPYGYGRIIRNEFGDIVQIVEHKEANCEQLAITEVNVGIVAIQTEKLKKWIGIIFNNNEQREYYLTDLVKIAVDDGVIVGSVSPNDSWEVLGINDHIQQANIERIYQYEQAKNYMSKGLTLSDPRRFDVRGSLKFGRDVFIDVGCIFEGVVELGNDVHIGPYCVLRDVTIEKNTRIEAYSHISNSIMESNVAIGPFAKLCKGSYIKSNSKIGNFVEIKNTNFGNNSKASHLSYIGDSNIGSNVNIGAGVVTCNYDGVNKFRTIIEDNAFIGSGSQLIAPIKVGESATIGAGTTLTDDAPADQLTLARVRQKTVVNWKRPKKN</sequence>
<dbReference type="PANTHER" id="PTHR43584:SF3">
    <property type="entry name" value="BIFUNCTIONAL PROTEIN GLMU"/>
    <property type="match status" value="1"/>
</dbReference>
<dbReference type="GO" id="GO:0008360">
    <property type="term" value="P:regulation of cell shape"/>
    <property type="evidence" value="ECO:0007669"/>
    <property type="project" value="UniProtKB-KW"/>
</dbReference>
<evidence type="ECO:0000256" key="7">
    <source>
        <dbReference type="ARBA" id="ARBA00022723"/>
    </source>
</evidence>
<feature type="binding site" evidence="18">
    <location>
        <position position="408"/>
    </location>
    <ligand>
        <name>acetyl-CoA</name>
        <dbReference type="ChEBI" id="CHEBI:57288"/>
    </ligand>
</feature>
<dbReference type="Pfam" id="PF12804">
    <property type="entry name" value="NTP_transf_3"/>
    <property type="match status" value="1"/>
</dbReference>
<evidence type="ECO:0000256" key="3">
    <source>
        <dbReference type="ARBA" id="ARBA00007947"/>
    </source>
</evidence>
<feature type="active site" description="Proton acceptor" evidence="18">
    <location>
        <position position="366"/>
    </location>
</feature>
<feature type="binding site" evidence="18">
    <location>
        <position position="230"/>
    </location>
    <ligand>
        <name>UDP-N-acetyl-alpha-D-glucosamine</name>
        <dbReference type="ChEBI" id="CHEBI:57705"/>
    </ligand>
</feature>
<feature type="binding site" evidence="18">
    <location>
        <position position="142"/>
    </location>
    <ligand>
        <name>UDP-N-acetyl-alpha-D-glucosamine</name>
        <dbReference type="ChEBI" id="CHEBI:57705"/>
    </ligand>
</feature>
<dbReference type="GO" id="GO:0003977">
    <property type="term" value="F:UDP-N-acetylglucosamine diphosphorylase activity"/>
    <property type="evidence" value="ECO:0007669"/>
    <property type="project" value="UniProtKB-UniRule"/>
</dbReference>
<comment type="pathway">
    <text evidence="18">Bacterial outer membrane biogenesis; LPS lipid A biosynthesis.</text>
</comment>
<dbReference type="InterPro" id="IPR001451">
    <property type="entry name" value="Hexapep"/>
</dbReference>
<dbReference type="GO" id="GO:0006048">
    <property type="term" value="P:UDP-N-acetylglucosamine biosynthetic process"/>
    <property type="evidence" value="ECO:0007669"/>
    <property type="project" value="UniProtKB-UniPathway"/>
</dbReference>
<dbReference type="GO" id="GO:0009252">
    <property type="term" value="P:peptidoglycan biosynthetic process"/>
    <property type="evidence" value="ECO:0007669"/>
    <property type="project" value="UniProtKB-UniRule"/>
</dbReference>
<name>M1LR52_9PROT</name>
<feature type="binding site" evidence="18">
    <location>
        <position position="108"/>
    </location>
    <ligand>
        <name>Mg(2+)</name>
        <dbReference type="ChEBI" id="CHEBI:18420"/>
    </ligand>
</feature>
<dbReference type="GO" id="GO:0000287">
    <property type="term" value="F:magnesium ion binding"/>
    <property type="evidence" value="ECO:0007669"/>
    <property type="project" value="UniProtKB-UniRule"/>
</dbReference>
<dbReference type="InterPro" id="IPR050065">
    <property type="entry name" value="GlmU-like"/>
</dbReference>
<evidence type="ECO:0000256" key="12">
    <source>
        <dbReference type="ARBA" id="ARBA00023268"/>
    </source>
</evidence>
<evidence type="ECO:0000256" key="9">
    <source>
        <dbReference type="ARBA" id="ARBA00022842"/>
    </source>
</evidence>
<comment type="cofactor">
    <cofactor evidence="18">
        <name>Mg(2+)</name>
        <dbReference type="ChEBI" id="CHEBI:18420"/>
    </cofactor>
    <text evidence="18">Binds 1 Mg(2+) ion per subunit.</text>
</comment>
<dbReference type="InterPro" id="IPR025877">
    <property type="entry name" value="MobA-like_NTP_Trfase"/>
</dbReference>
<evidence type="ECO:0000256" key="15">
    <source>
        <dbReference type="ARBA" id="ARBA00048247"/>
    </source>
</evidence>
<evidence type="ECO:0000256" key="10">
    <source>
        <dbReference type="ARBA" id="ARBA00022960"/>
    </source>
</evidence>
<evidence type="ECO:0000256" key="13">
    <source>
        <dbReference type="ARBA" id="ARBA00023315"/>
    </source>
</evidence>
<dbReference type="InterPro" id="IPR011004">
    <property type="entry name" value="Trimer_LpxA-like_sf"/>
</dbReference>
<evidence type="ECO:0000256" key="5">
    <source>
        <dbReference type="ARBA" id="ARBA00022679"/>
    </source>
</evidence>
<feature type="binding site" evidence="18">
    <location>
        <position position="383"/>
    </location>
    <ligand>
        <name>acetyl-CoA</name>
        <dbReference type="ChEBI" id="CHEBI:57288"/>
    </ligand>
</feature>
<dbReference type="CDD" id="cd03353">
    <property type="entry name" value="LbH_GlmU_C"/>
    <property type="match status" value="1"/>
</dbReference>
<comment type="pathway">
    <text evidence="18">Nucleotide-sugar biosynthesis; UDP-N-acetyl-alpha-D-glucosamine biosynthesis; UDP-N-acetyl-alpha-D-glucosamine from N-acetyl-alpha-D-glucosamine 1-phosphate: step 1/1.</text>
</comment>
<dbReference type="GO" id="GO:0016020">
    <property type="term" value="C:membrane"/>
    <property type="evidence" value="ECO:0007669"/>
    <property type="project" value="GOC"/>
</dbReference>
<dbReference type="EC" id="2.3.1.157" evidence="18"/>
<feature type="region of interest" description="Linker" evidence="18">
    <location>
        <begin position="233"/>
        <end position="253"/>
    </location>
</feature>
<evidence type="ECO:0000256" key="6">
    <source>
        <dbReference type="ARBA" id="ARBA00022695"/>
    </source>
</evidence>
<comment type="catalytic activity">
    <reaction evidence="15 18">
        <text>alpha-D-glucosamine 1-phosphate + acetyl-CoA = N-acetyl-alpha-D-glucosamine 1-phosphate + CoA + H(+)</text>
        <dbReference type="Rhea" id="RHEA:13725"/>
        <dbReference type="ChEBI" id="CHEBI:15378"/>
        <dbReference type="ChEBI" id="CHEBI:57287"/>
        <dbReference type="ChEBI" id="CHEBI:57288"/>
        <dbReference type="ChEBI" id="CHEBI:57776"/>
        <dbReference type="ChEBI" id="CHEBI:58516"/>
        <dbReference type="EC" id="2.3.1.157"/>
    </reaction>
</comment>
<feature type="domain" description="MobA-like NTP transferase" evidence="19">
    <location>
        <begin position="8"/>
        <end position="127"/>
    </location>
</feature>
<dbReference type="UniPathway" id="UPA00973"/>
<dbReference type="STRING" id="1208920.CONE_0246"/>
<dbReference type="UniPathway" id="UPA00113">
    <property type="reaction ID" value="UER00532"/>
</dbReference>
<dbReference type="InterPro" id="IPR029044">
    <property type="entry name" value="Nucleotide-diphossugar_trans"/>
</dbReference>
<feature type="binding site" evidence="18">
    <location>
        <begin position="10"/>
        <end position="13"/>
    </location>
    <ligand>
        <name>UDP-N-acetyl-alpha-D-glucosamine</name>
        <dbReference type="ChEBI" id="CHEBI:57705"/>
    </ligand>
</feature>
<evidence type="ECO:0000256" key="18">
    <source>
        <dbReference type="HAMAP-Rule" id="MF_01631"/>
    </source>
</evidence>
<dbReference type="Proteomes" id="UP000011541">
    <property type="component" value="Chromosome"/>
</dbReference>
<keyword evidence="9 18" id="KW-0460">Magnesium</keyword>
<dbReference type="Gene3D" id="3.90.550.10">
    <property type="entry name" value="Spore Coat Polysaccharide Biosynthesis Protein SpsA, Chain A"/>
    <property type="match status" value="1"/>
</dbReference>
<dbReference type="GO" id="GO:0000902">
    <property type="term" value="P:cell morphogenesis"/>
    <property type="evidence" value="ECO:0007669"/>
    <property type="project" value="UniProtKB-UniRule"/>
</dbReference>
<organism evidence="20 21">
    <name type="scientific">Candidatus Kinetoplastidibacterium stringomonadis TCC290E</name>
    <dbReference type="NCBI Taxonomy" id="1208920"/>
    <lineage>
        <taxon>Bacteria</taxon>
        <taxon>Pseudomonadati</taxon>
        <taxon>Pseudomonadota</taxon>
        <taxon>Betaproteobacteria</taxon>
        <taxon>Candidatus Kinetoplastidibacterium</taxon>
    </lineage>
</organism>
<evidence type="ECO:0000259" key="19">
    <source>
        <dbReference type="Pfam" id="PF12804"/>
    </source>
</evidence>
<proteinExistence type="inferred from homology"/>
<evidence type="ECO:0000313" key="20">
    <source>
        <dbReference type="EMBL" id="AGF48067.1"/>
    </source>
</evidence>
<dbReference type="Pfam" id="PF00132">
    <property type="entry name" value="Hexapep"/>
    <property type="match status" value="1"/>
</dbReference>
<dbReference type="InterPro" id="IPR005882">
    <property type="entry name" value="Bifunctional_GlmU"/>
</dbReference>
<dbReference type="Gene3D" id="2.160.10.10">
    <property type="entry name" value="Hexapeptide repeat proteins"/>
    <property type="match status" value="1"/>
</dbReference>
<keyword evidence="4 18" id="KW-0963">Cytoplasm</keyword>
<evidence type="ECO:0000256" key="14">
    <source>
        <dbReference type="ARBA" id="ARBA00023316"/>
    </source>
</evidence>
<comment type="subcellular location">
    <subcellularLocation>
        <location evidence="1 18">Cytoplasm</location>
    </subcellularLocation>
</comment>
<keyword evidence="13 18" id="KW-0012">Acyltransferase</keyword>
<dbReference type="AlphaFoldDB" id="M1LR52"/>
<evidence type="ECO:0000313" key="21">
    <source>
        <dbReference type="Proteomes" id="UP000011541"/>
    </source>
</evidence>
<dbReference type="PATRIC" id="fig|1208920.3.peg.37"/>
<comment type="similarity">
    <text evidence="3 18">In the N-terminal section; belongs to the N-acetylglucosamine-1-phosphate uridyltransferase family.</text>
</comment>
<feature type="binding site" evidence="18">
    <location>
        <begin position="389"/>
        <end position="390"/>
    </location>
    <ligand>
        <name>acetyl-CoA</name>
        <dbReference type="ChEBI" id="CHEBI:57288"/>
    </ligand>
</feature>
<gene>
    <name evidence="18" type="primary">glmU</name>
    <name evidence="20" type="ORF">CONE_0246</name>
</gene>
<feature type="region of interest" description="Pyrophosphorylase" evidence="18">
    <location>
        <begin position="1"/>
        <end position="232"/>
    </location>
</feature>
<keyword evidence="11 18" id="KW-0573">Peptidoglycan synthesis</keyword>
<feature type="binding site" evidence="18">
    <location>
        <position position="380"/>
    </location>
    <ligand>
        <name>UDP-N-acetyl-alpha-D-glucosamine</name>
        <dbReference type="ChEBI" id="CHEBI:57705"/>
    </ligand>
</feature>
<keyword evidence="21" id="KW-1185">Reference proteome</keyword>
<evidence type="ECO:0000256" key="8">
    <source>
        <dbReference type="ARBA" id="ARBA00022737"/>
    </source>
</evidence>
<evidence type="ECO:0000256" key="17">
    <source>
        <dbReference type="ARBA" id="ARBA00049628"/>
    </source>
</evidence>
<feature type="binding site" evidence="18">
    <location>
        <position position="24"/>
    </location>
    <ligand>
        <name>UDP-N-acetyl-alpha-D-glucosamine</name>
        <dbReference type="ChEBI" id="CHEBI:57705"/>
    </ligand>
</feature>
<dbReference type="GO" id="GO:0071555">
    <property type="term" value="P:cell wall organization"/>
    <property type="evidence" value="ECO:0007669"/>
    <property type="project" value="UniProtKB-KW"/>
</dbReference>
<evidence type="ECO:0000256" key="4">
    <source>
        <dbReference type="ARBA" id="ARBA00022490"/>
    </source>
</evidence>
<comment type="pathway">
    <text evidence="18">Nucleotide-sugar biosynthesis; UDP-N-acetyl-alpha-D-glucosamine biosynthesis; N-acetyl-alpha-D-glucosamine 1-phosphate from alpha-D-glucosamine 6-phosphate (route II): step 2/2.</text>
</comment>
<dbReference type="PANTHER" id="PTHR43584">
    <property type="entry name" value="NUCLEOTIDYL TRANSFERASE"/>
    <property type="match status" value="1"/>
</dbReference>
<dbReference type="HAMAP" id="MF_01631">
    <property type="entry name" value="GlmU"/>
    <property type="match status" value="1"/>
</dbReference>
<evidence type="ECO:0000256" key="16">
    <source>
        <dbReference type="ARBA" id="ARBA00048493"/>
    </source>
</evidence>
<evidence type="ECO:0000256" key="11">
    <source>
        <dbReference type="ARBA" id="ARBA00022984"/>
    </source>
</evidence>
<dbReference type="GO" id="GO:0009245">
    <property type="term" value="P:lipid A biosynthetic process"/>
    <property type="evidence" value="ECO:0007669"/>
    <property type="project" value="UniProtKB-UniRule"/>
</dbReference>
<dbReference type="GO" id="GO:0019134">
    <property type="term" value="F:glucosamine-1-phosphate N-acetyltransferase activity"/>
    <property type="evidence" value="ECO:0007669"/>
    <property type="project" value="UniProtKB-UniRule"/>
</dbReference>
<keyword evidence="6 18" id="KW-0548">Nucleotidyltransferase</keyword>
<comment type="caution">
    <text evidence="18">Lacks conserved residue(s) required for the propagation of feature annotation.</text>
</comment>
<feature type="region of interest" description="N-acetyltransferase" evidence="18">
    <location>
        <begin position="254"/>
        <end position="458"/>
    </location>
</feature>
<feature type="binding site" evidence="18">
    <location>
        <position position="230"/>
    </location>
    <ligand>
        <name>Mg(2+)</name>
        <dbReference type="ChEBI" id="CHEBI:18420"/>
    </ligand>
</feature>
<feature type="binding site" evidence="18">
    <location>
        <begin position="80"/>
        <end position="81"/>
    </location>
    <ligand>
        <name>UDP-N-acetyl-alpha-D-glucosamine</name>
        <dbReference type="ChEBI" id="CHEBI:57705"/>
    </ligand>
</feature>
<dbReference type="InterPro" id="IPR038009">
    <property type="entry name" value="GlmU_C_LbH"/>
</dbReference>
<comment type="subunit">
    <text evidence="18">Homotrimer.</text>
</comment>
<keyword evidence="5 18" id="KW-0808">Transferase</keyword>
<evidence type="ECO:0000256" key="1">
    <source>
        <dbReference type="ARBA" id="ARBA00004496"/>
    </source>
</evidence>
<dbReference type="SUPFAM" id="SSF51161">
    <property type="entry name" value="Trimeric LpxA-like enzymes"/>
    <property type="match status" value="1"/>
</dbReference>
<feature type="binding site" evidence="18">
    <location>
        <position position="75"/>
    </location>
    <ligand>
        <name>UDP-N-acetyl-alpha-D-glucosamine</name>
        <dbReference type="ChEBI" id="CHEBI:57705"/>
    </ligand>
</feature>
<dbReference type="EC" id="2.7.7.23" evidence="18"/>
<feature type="binding site" evidence="18">
    <location>
        <position position="157"/>
    </location>
    <ligand>
        <name>UDP-N-acetyl-alpha-D-glucosamine</name>
        <dbReference type="ChEBI" id="CHEBI:57705"/>
    </ligand>
</feature>
<feature type="binding site" evidence="18">
    <location>
        <position position="354"/>
    </location>
    <ligand>
        <name>UDP-N-acetyl-alpha-D-glucosamine</name>
        <dbReference type="ChEBI" id="CHEBI:57705"/>
    </ligand>
</feature>
<feature type="binding site" evidence="18">
    <location>
        <position position="443"/>
    </location>
    <ligand>
        <name>acetyl-CoA</name>
        <dbReference type="ChEBI" id="CHEBI:57288"/>
    </ligand>
</feature>
<dbReference type="HOGENOM" id="CLU_029499_15_2_4"/>
<dbReference type="SUPFAM" id="SSF53448">
    <property type="entry name" value="Nucleotide-diphospho-sugar transferases"/>
    <property type="match status" value="1"/>
</dbReference>
<keyword evidence="14 18" id="KW-0961">Cell wall biogenesis/degradation</keyword>
<evidence type="ECO:0000256" key="2">
    <source>
        <dbReference type="ARBA" id="ARBA00007707"/>
    </source>
</evidence>
<keyword evidence="12 18" id="KW-0511">Multifunctional enzyme</keyword>
<keyword evidence="10 18" id="KW-0133">Cell shape</keyword>
<comment type="function">
    <text evidence="17 18">Catalyzes the last two sequential reactions in the de novo biosynthetic pathway for UDP-N-acetylglucosamine (UDP-GlcNAc). The C-terminal domain catalyzes the transfer of acetyl group from acetyl coenzyme A to glucosamine-1-phosphate (GlcN-1-P) to produce N-acetylglucosamine-1-phosphate (GlcNAc-1-P), which is converted into UDP-GlcNAc by the transfer of uridine 5-monophosphate (from uridine 5-triphosphate), a reaction catalyzed by the N-terminal domain.</text>
</comment>
<keyword evidence="7 18" id="KW-0479">Metal-binding</keyword>
<keyword evidence="8 18" id="KW-0677">Repeat</keyword>
<dbReference type="KEGG" id="kon:CONE_0246"/>